<comment type="similarity">
    <text evidence="3">Belongs to the class-II pyridoxal-phosphate-dependent aminotransferase family. BioF subfamily.</text>
</comment>
<evidence type="ECO:0000313" key="8">
    <source>
        <dbReference type="EMBL" id="AVR44516.1"/>
    </source>
</evidence>
<dbReference type="InterPro" id="IPR015424">
    <property type="entry name" value="PyrdxlP-dep_Trfase"/>
</dbReference>
<evidence type="ECO:0000256" key="4">
    <source>
        <dbReference type="ARBA" id="ARBA00022679"/>
    </source>
</evidence>
<protein>
    <submittedName>
        <fullName evidence="8">8-amino-7-oxononanoate synthase</fullName>
    </submittedName>
</protein>
<evidence type="ECO:0000256" key="6">
    <source>
        <dbReference type="RuleBase" id="RU003693"/>
    </source>
</evidence>
<name>A0A2R3Z2N9_9FLAO</name>
<dbReference type="PANTHER" id="PTHR13693:SF77">
    <property type="entry name" value="8-AMINO-7-OXONONANOATE SYNTHASE"/>
    <property type="match status" value="1"/>
</dbReference>
<dbReference type="RefSeq" id="WP_107011294.1">
    <property type="nucleotide sequence ID" value="NZ_CP028136.1"/>
</dbReference>
<dbReference type="Proteomes" id="UP000241507">
    <property type="component" value="Chromosome"/>
</dbReference>
<dbReference type="InterPro" id="IPR004839">
    <property type="entry name" value="Aminotransferase_I/II_large"/>
</dbReference>
<dbReference type="KEGG" id="grs:C7S20_04140"/>
<dbReference type="GO" id="GO:0030170">
    <property type="term" value="F:pyridoxal phosphate binding"/>
    <property type="evidence" value="ECO:0007669"/>
    <property type="project" value="InterPro"/>
</dbReference>
<evidence type="ECO:0000256" key="2">
    <source>
        <dbReference type="ARBA" id="ARBA00005189"/>
    </source>
</evidence>
<dbReference type="PROSITE" id="PS00599">
    <property type="entry name" value="AA_TRANSFER_CLASS_2"/>
    <property type="match status" value="1"/>
</dbReference>
<sequence length="382" mass="42790">MSKFPIKLDKRLQKRKEENSLRRLDFFSEGVDFFSNDYLGLSKSEKIYDSANTLIASSELKNGATGSRLLSGNHIFYKELEDLLADFHEAEAALVFNSGYDANIGFFSAVPQKSDIILFDELSHASIRDGLQLSLARNYKFRHNDMQHLEELLKKFSKQNSEIYIVTESVFSMDGDSPDLLKLGKLAERFNARLVLDEAHATGVFGKKGEGLSQGMIKNCFARIYTFGKAIGCHGAAILGSRELKEYLVNFSRSLIYTTALSPHAVATVISAYRFLDSPQGLSEIQKLRENISFFTQKLKEFQLDSFFISANSAIQSCILSGNDEVKSVASEIAKNGFLVKPILSPTVPKGKERLRFCLHSYNSHQEISEVLSLLANFVVKN</sequence>
<dbReference type="PANTHER" id="PTHR13693">
    <property type="entry name" value="CLASS II AMINOTRANSFERASE/8-AMINO-7-OXONONANOATE SYNTHASE"/>
    <property type="match status" value="1"/>
</dbReference>
<keyword evidence="4" id="KW-0808">Transferase</keyword>
<dbReference type="EMBL" id="CP028136">
    <property type="protein sequence ID" value="AVR44516.1"/>
    <property type="molecule type" value="Genomic_DNA"/>
</dbReference>
<dbReference type="GO" id="GO:0009102">
    <property type="term" value="P:biotin biosynthetic process"/>
    <property type="evidence" value="ECO:0007669"/>
    <property type="project" value="TreeGrafter"/>
</dbReference>
<evidence type="ECO:0000256" key="3">
    <source>
        <dbReference type="ARBA" id="ARBA00010008"/>
    </source>
</evidence>
<dbReference type="Gene3D" id="3.90.1150.10">
    <property type="entry name" value="Aspartate Aminotransferase, domain 1"/>
    <property type="match status" value="1"/>
</dbReference>
<feature type="domain" description="Aminotransferase class I/classII large" evidence="7">
    <location>
        <begin position="31"/>
        <end position="372"/>
    </location>
</feature>
<evidence type="ECO:0000313" key="9">
    <source>
        <dbReference type="Proteomes" id="UP000241507"/>
    </source>
</evidence>
<dbReference type="InterPro" id="IPR050087">
    <property type="entry name" value="AON_synthase_class-II"/>
</dbReference>
<gene>
    <name evidence="8" type="ORF">C7S20_04140</name>
</gene>
<dbReference type="InterPro" id="IPR015422">
    <property type="entry name" value="PyrdxlP-dep_Trfase_small"/>
</dbReference>
<reference evidence="9" key="1">
    <citation type="submission" date="2018-03" db="EMBL/GenBank/DDBJ databases">
        <title>Gramella fulva sp. nov., isolated from a dry surface of tidal flat.</title>
        <authorList>
            <person name="Hwang S.H."/>
            <person name="Hwang W.M."/>
            <person name="Kang K."/>
            <person name="Ahn T.-Y."/>
        </authorList>
    </citation>
    <scope>NUCLEOTIDE SEQUENCE [LARGE SCALE GENOMIC DNA]</scope>
    <source>
        <strain evidence="9">SH35</strain>
    </source>
</reference>
<dbReference type="AlphaFoldDB" id="A0A2R3Z2N9"/>
<dbReference type="SUPFAM" id="SSF53383">
    <property type="entry name" value="PLP-dependent transferases"/>
    <property type="match status" value="1"/>
</dbReference>
<dbReference type="InterPro" id="IPR001917">
    <property type="entry name" value="Aminotrans_II_pyridoxalP_BS"/>
</dbReference>
<keyword evidence="9" id="KW-1185">Reference proteome</keyword>
<organism evidence="8 9">
    <name type="scientific">Christiangramia fulva</name>
    <dbReference type="NCBI Taxonomy" id="2126553"/>
    <lineage>
        <taxon>Bacteria</taxon>
        <taxon>Pseudomonadati</taxon>
        <taxon>Bacteroidota</taxon>
        <taxon>Flavobacteriia</taxon>
        <taxon>Flavobacteriales</taxon>
        <taxon>Flavobacteriaceae</taxon>
        <taxon>Christiangramia</taxon>
    </lineage>
</organism>
<evidence type="ECO:0000259" key="7">
    <source>
        <dbReference type="Pfam" id="PF00155"/>
    </source>
</evidence>
<keyword evidence="5 6" id="KW-0663">Pyridoxal phosphate</keyword>
<comment type="cofactor">
    <cofactor evidence="1 6">
        <name>pyridoxal 5'-phosphate</name>
        <dbReference type="ChEBI" id="CHEBI:597326"/>
    </cofactor>
</comment>
<dbReference type="InterPro" id="IPR015421">
    <property type="entry name" value="PyrdxlP-dep_Trfase_major"/>
</dbReference>
<proteinExistence type="inferred from homology"/>
<dbReference type="Pfam" id="PF00155">
    <property type="entry name" value="Aminotran_1_2"/>
    <property type="match status" value="1"/>
</dbReference>
<accession>A0A2R3Z2N9</accession>
<comment type="pathway">
    <text evidence="2">Lipid metabolism.</text>
</comment>
<dbReference type="OrthoDB" id="9807157at2"/>
<dbReference type="GO" id="GO:0016740">
    <property type="term" value="F:transferase activity"/>
    <property type="evidence" value="ECO:0007669"/>
    <property type="project" value="UniProtKB-KW"/>
</dbReference>
<evidence type="ECO:0000256" key="1">
    <source>
        <dbReference type="ARBA" id="ARBA00001933"/>
    </source>
</evidence>
<dbReference type="Gene3D" id="3.40.640.10">
    <property type="entry name" value="Type I PLP-dependent aspartate aminotransferase-like (Major domain)"/>
    <property type="match status" value="1"/>
</dbReference>
<evidence type="ECO:0000256" key="5">
    <source>
        <dbReference type="ARBA" id="ARBA00022898"/>
    </source>
</evidence>